<sequence>MPGAIFYLSSAGVRGVSFKEDDVLSLQTDVAKATDGGLPVTGTPGNGSASDALLAAILEELHENKAEDIVQIDLRGKSAIGDHMVVCSGRSTRQVTALAEKLVETLKSDLGVLSKIEGKDAGDWVLIDTGDVIVHVFRPEVREFYQLEKMWLPAGAAQTS</sequence>
<name>A0A1M5TSG0_9RHOB</name>
<evidence type="ECO:0000313" key="3">
    <source>
        <dbReference type="EMBL" id="SHH53755.1"/>
    </source>
</evidence>
<evidence type="ECO:0000313" key="4">
    <source>
        <dbReference type="Proteomes" id="UP000184221"/>
    </source>
</evidence>
<dbReference type="NCBIfam" id="TIGR00090">
    <property type="entry name" value="rsfS_iojap_ybeB"/>
    <property type="match status" value="1"/>
</dbReference>
<dbReference type="InterPro" id="IPR004394">
    <property type="entry name" value="Iojap/RsfS/C7orf30"/>
</dbReference>
<dbReference type="GO" id="GO:0017148">
    <property type="term" value="P:negative regulation of translation"/>
    <property type="evidence" value="ECO:0007669"/>
    <property type="project" value="UniProtKB-UniRule"/>
</dbReference>
<proteinExistence type="inferred from homology"/>
<keyword evidence="2" id="KW-0963">Cytoplasm</keyword>
<dbReference type="Gene3D" id="3.30.460.10">
    <property type="entry name" value="Beta Polymerase, domain 2"/>
    <property type="match status" value="1"/>
</dbReference>
<evidence type="ECO:0000256" key="2">
    <source>
        <dbReference type="HAMAP-Rule" id="MF_01477"/>
    </source>
</evidence>
<protein>
    <recommendedName>
        <fullName evidence="2">Ribosomal silencing factor RsfS</fullName>
    </recommendedName>
</protein>
<dbReference type="GO" id="GO:0005737">
    <property type="term" value="C:cytoplasm"/>
    <property type="evidence" value="ECO:0007669"/>
    <property type="project" value="UniProtKB-SubCell"/>
</dbReference>
<comment type="subcellular location">
    <subcellularLocation>
        <location evidence="2">Cytoplasm</location>
    </subcellularLocation>
</comment>
<dbReference type="GO" id="GO:0042256">
    <property type="term" value="P:cytosolic ribosome assembly"/>
    <property type="evidence" value="ECO:0007669"/>
    <property type="project" value="UniProtKB-UniRule"/>
</dbReference>
<evidence type="ECO:0000256" key="1">
    <source>
        <dbReference type="ARBA" id="ARBA00010574"/>
    </source>
</evidence>
<comment type="similarity">
    <text evidence="1 2">Belongs to the Iojap/RsfS family.</text>
</comment>
<dbReference type="SUPFAM" id="SSF81301">
    <property type="entry name" value="Nucleotidyltransferase"/>
    <property type="match status" value="1"/>
</dbReference>
<dbReference type="EMBL" id="FQXC01000003">
    <property type="protein sequence ID" value="SHH53755.1"/>
    <property type="molecule type" value="Genomic_DNA"/>
</dbReference>
<dbReference type="InterPro" id="IPR043519">
    <property type="entry name" value="NT_sf"/>
</dbReference>
<comment type="function">
    <text evidence="2">Functions as a ribosomal silencing factor. Interacts with ribosomal protein uL14 (rplN), blocking formation of intersubunit bridge B8. Prevents association of the 30S and 50S ribosomal subunits and the formation of functional ribosomes, thus repressing translation.</text>
</comment>
<keyword evidence="2" id="KW-0678">Repressor</keyword>
<gene>
    <name evidence="2" type="primary">rsfS</name>
    <name evidence="3" type="ORF">SAMN05443551_2347</name>
</gene>
<dbReference type="OrthoDB" id="9793681at2"/>
<keyword evidence="4" id="KW-1185">Reference proteome</keyword>
<keyword evidence="2" id="KW-0810">Translation regulation</keyword>
<reference evidence="3 4" key="1">
    <citation type="submission" date="2016-11" db="EMBL/GenBank/DDBJ databases">
        <authorList>
            <person name="Jaros S."/>
            <person name="Januszkiewicz K."/>
            <person name="Wedrychowicz H."/>
        </authorList>
    </citation>
    <scope>NUCLEOTIDE SEQUENCE [LARGE SCALE GENOMIC DNA]</scope>
    <source>
        <strain evidence="3 4">DSM 29431</strain>
    </source>
</reference>
<dbReference type="STRING" id="996342.SAMN05443551_2347"/>
<accession>A0A1M5TSG0</accession>
<dbReference type="Pfam" id="PF02410">
    <property type="entry name" value="RsfS"/>
    <property type="match status" value="1"/>
</dbReference>
<dbReference type="GO" id="GO:0043023">
    <property type="term" value="F:ribosomal large subunit binding"/>
    <property type="evidence" value="ECO:0007669"/>
    <property type="project" value="TreeGrafter"/>
</dbReference>
<dbReference type="PANTHER" id="PTHR21043">
    <property type="entry name" value="IOJAP SUPERFAMILY ORTHOLOG"/>
    <property type="match status" value="1"/>
</dbReference>
<comment type="subunit">
    <text evidence="2">Interacts with ribosomal protein uL14 (rplN).</text>
</comment>
<dbReference type="Proteomes" id="UP000184221">
    <property type="component" value="Unassembled WGS sequence"/>
</dbReference>
<dbReference type="HAMAP" id="MF_01477">
    <property type="entry name" value="Iojap_RsfS"/>
    <property type="match status" value="1"/>
</dbReference>
<organism evidence="3 4">
    <name type="scientific">Marivita hallyeonensis</name>
    <dbReference type="NCBI Taxonomy" id="996342"/>
    <lineage>
        <taxon>Bacteria</taxon>
        <taxon>Pseudomonadati</taxon>
        <taxon>Pseudomonadota</taxon>
        <taxon>Alphaproteobacteria</taxon>
        <taxon>Rhodobacterales</taxon>
        <taxon>Roseobacteraceae</taxon>
        <taxon>Marivita</taxon>
    </lineage>
</organism>
<dbReference type="AlphaFoldDB" id="A0A1M5TSG0"/>
<dbReference type="PANTHER" id="PTHR21043:SF0">
    <property type="entry name" value="MITOCHONDRIAL ASSEMBLY OF RIBOSOMAL LARGE SUBUNIT PROTEIN 1"/>
    <property type="match status" value="1"/>
</dbReference>
<dbReference type="GO" id="GO:0090071">
    <property type="term" value="P:negative regulation of ribosome biogenesis"/>
    <property type="evidence" value="ECO:0007669"/>
    <property type="project" value="UniProtKB-UniRule"/>
</dbReference>